<dbReference type="EMBL" id="CP107551">
    <property type="protein sequence ID" value="UYP20763.1"/>
    <property type="molecule type" value="Genomic_DNA"/>
</dbReference>
<gene>
    <name evidence="1" type="ORF">OED52_09715</name>
</gene>
<dbReference type="Proteomes" id="UP001156484">
    <property type="component" value="Chromosome"/>
</dbReference>
<accession>A0ACD4DLB2</accession>
<evidence type="ECO:0000313" key="2">
    <source>
        <dbReference type="Proteomes" id="UP001156484"/>
    </source>
</evidence>
<keyword evidence="2" id="KW-1185">Reference proteome</keyword>
<proteinExistence type="predicted"/>
<organism evidence="1 2">
    <name type="scientific">Rhodococcus sacchari</name>
    <dbReference type="NCBI Taxonomy" id="2962047"/>
    <lineage>
        <taxon>Bacteria</taxon>
        <taxon>Bacillati</taxon>
        <taxon>Actinomycetota</taxon>
        <taxon>Actinomycetes</taxon>
        <taxon>Mycobacteriales</taxon>
        <taxon>Nocardiaceae</taxon>
        <taxon>Rhodococcus</taxon>
    </lineage>
</organism>
<protein>
    <submittedName>
        <fullName evidence="1">PH domain-containing protein</fullName>
    </submittedName>
</protein>
<reference evidence="1" key="1">
    <citation type="submission" date="2022-10" db="EMBL/GenBank/DDBJ databases">
        <title>Rhodococcus ferula Z13 complete genome.</title>
        <authorList>
            <person name="Long X."/>
            <person name="Zang M."/>
        </authorList>
    </citation>
    <scope>NUCLEOTIDE SEQUENCE</scope>
    <source>
        <strain evidence="1">Z13</strain>
    </source>
</reference>
<evidence type="ECO:0000313" key="1">
    <source>
        <dbReference type="EMBL" id="UYP20763.1"/>
    </source>
</evidence>
<name>A0ACD4DLB2_9NOCA</name>
<sequence>MTDTGTGWDLEVHPAKMRRWVIAGAAVVFALHVFVALVLRAGGDTGVHLRLADQIAILVIGVALSGAILLFTRPRLRAGADGVAVRNVVAERLIPWQDVRGLYYDHDAPWARLELPFDEYVPVVAIQSRDGEAAVDALERFRQLEARYAPAGGTPTTDDGSGVGGGD</sequence>